<dbReference type="Proteomes" id="UP001057452">
    <property type="component" value="Chromosome 22"/>
</dbReference>
<organism evidence="1 2">
    <name type="scientific">Chaenocephalus aceratus</name>
    <name type="common">Blackfin icefish</name>
    <name type="synonym">Chaenichthys aceratus</name>
    <dbReference type="NCBI Taxonomy" id="36190"/>
    <lineage>
        <taxon>Eukaryota</taxon>
        <taxon>Metazoa</taxon>
        <taxon>Chordata</taxon>
        <taxon>Craniata</taxon>
        <taxon>Vertebrata</taxon>
        <taxon>Euteleostomi</taxon>
        <taxon>Actinopterygii</taxon>
        <taxon>Neopterygii</taxon>
        <taxon>Teleostei</taxon>
        <taxon>Neoteleostei</taxon>
        <taxon>Acanthomorphata</taxon>
        <taxon>Eupercaria</taxon>
        <taxon>Perciformes</taxon>
        <taxon>Notothenioidei</taxon>
        <taxon>Channichthyidae</taxon>
        <taxon>Chaenocephalus</taxon>
    </lineage>
</organism>
<protein>
    <submittedName>
        <fullName evidence="1">Uncharacterized protein</fullName>
    </submittedName>
</protein>
<sequence length="93" mass="10557">MIFNYIKWIYVKSGKGGKHWVSSPSCSTQLQKSARSGSKVTVRRAFSGSTNTVLWRYGVSRKCAFTVSFSKQDGKRYMTCSVIYRHMTISDIS</sequence>
<comment type="caution">
    <text evidence="1">The sequence shown here is derived from an EMBL/GenBank/DDBJ whole genome shotgun (WGS) entry which is preliminary data.</text>
</comment>
<accession>A0ACB9WFZ0</accession>
<proteinExistence type="predicted"/>
<reference evidence="1" key="1">
    <citation type="submission" date="2022-05" db="EMBL/GenBank/DDBJ databases">
        <title>Chromosome-level genome of Chaenocephalus aceratus.</title>
        <authorList>
            <person name="Park H."/>
        </authorList>
    </citation>
    <scope>NUCLEOTIDE SEQUENCE</scope>
    <source>
        <strain evidence="1">KU_202001</strain>
    </source>
</reference>
<name>A0ACB9WFZ0_CHAAC</name>
<evidence type="ECO:0000313" key="1">
    <source>
        <dbReference type="EMBL" id="KAI4812303.1"/>
    </source>
</evidence>
<keyword evidence="2" id="KW-1185">Reference proteome</keyword>
<gene>
    <name evidence="1" type="ORF">KUCAC02_023702</name>
</gene>
<dbReference type="EMBL" id="CM043806">
    <property type="protein sequence ID" value="KAI4812303.1"/>
    <property type="molecule type" value="Genomic_DNA"/>
</dbReference>
<evidence type="ECO:0000313" key="2">
    <source>
        <dbReference type="Proteomes" id="UP001057452"/>
    </source>
</evidence>